<keyword evidence="12" id="KW-0378">Hydrolase</keyword>
<dbReference type="PANTHER" id="PTHR44936">
    <property type="entry name" value="SENSOR PROTEIN CREC"/>
    <property type="match status" value="1"/>
</dbReference>
<evidence type="ECO:0000256" key="10">
    <source>
        <dbReference type="ARBA" id="ARBA00022741"/>
    </source>
</evidence>
<dbReference type="InterPro" id="IPR005467">
    <property type="entry name" value="His_kinase_dom"/>
</dbReference>
<evidence type="ECO:0000256" key="14">
    <source>
        <dbReference type="ARBA" id="ARBA00022842"/>
    </source>
</evidence>
<dbReference type="InterPro" id="IPR036097">
    <property type="entry name" value="HisK_dim/P_sf"/>
</dbReference>
<evidence type="ECO:0000259" key="24">
    <source>
        <dbReference type="PROSITE" id="PS50109"/>
    </source>
</evidence>
<evidence type="ECO:0000256" key="5">
    <source>
        <dbReference type="ARBA" id="ARBA00012438"/>
    </source>
</evidence>
<comment type="catalytic activity">
    <reaction evidence="1">
        <text>ATP + protein L-histidine = ADP + protein N-phospho-L-histidine.</text>
        <dbReference type="EC" id="2.7.13.3"/>
    </reaction>
</comment>
<evidence type="ECO:0000256" key="13">
    <source>
        <dbReference type="ARBA" id="ARBA00022840"/>
    </source>
</evidence>
<evidence type="ECO:0000256" key="11">
    <source>
        <dbReference type="ARBA" id="ARBA00022777"/>
    </source>
</evidence>
<comment type="cofactor">
    <cofactor evidence="3">
        <name>Mg(2+)</name>
        <dbReference type="ChEBI" id="CHEBI:18420"/>
    </cofactor>
</comment>
<dbReference type="Gene3D" id="3.30.565.10">
    <property type="entry name" value="Histidine kinase-like ATPase, C-terminal domain"/>
    <property type="match status" value="1"/>
</dbReference>
<dbReference type="SUPFAM" id="SSF55874">
    <property type="entry name" value="ATPase domain of HSP90 chaperone/DNA topoisomerase II/histidine kinase"/>
    <property type="match status" value="1"/>
</dbReference>
<evidence type="ECO:0000256" key="20">
    <source>
        <dbReference type="ARBA" id="ARBA00023211"/>
    </source>
</evidence>
<evidence type="ECO:0000256" key="3">
    <source>
        <dbReference type="ARBA" id="ARBA00001946"/>
    </source>
</evidence>
<dbReference type="Gene3D" id="6.10.340.10">
    <property type="match status" value="1"/>
</dbReference>
<comment type="cofactor">
    <cofactor evidence="2">
        <name>Mn(2+)</name>
        <dbReference type="ChEBI" id="CHEBI:29035"/>
    </cofactor>
</comment>
<dbReference type="PROSITE" id="PS50109">
    <property type="entry name" value="HIS_KIN"/>
    <property type="match status" value="1"/>
</dbReference>
<evidence type="ECO:0000313" key="26">
    <source>
        <dbReference type="EMBL" id="GGO66503.1"/>
    </source>
</evidence>
<dbReference type="SUPFAM" id="SSF158472">
    <property type="entry name" value="HAMP domain-like"/>
    <property type="match status" value="1"/>
</dbReference>
<name>A0ABQ2N5P6_9MICO</name>
<keyword evidence="6" id="KW-1003">Cell membrane</keyword>
<evidence type="ECO:0000256" key="18">
    <source>
        <dbReference type="ARBA" id="ARBA00023016"/>
    </source>
</evidence>
<dbReference type="InterPro" id="IPR003660">
    <property type="entry name" value="HAMP_dom"/>
</dbReference>
<keyword evidence="14" id="KW-0460">Magnesium</keyword>
<comment type="caution">
    <text evidence="26">The sequence shown here is derived from an EMBL/GenBank/DDBJ whole genome shotgun (WGS) entry which is preliminary data.</text>
</comment>
<keyword evidence="10" id="KW-0547">Nucleotide-binding</keyword>
<evidence type="ECO:0000256" key="9">
    <source>
        <dbReference type="ARBA" id="ARBA00022692"/>
    </source>
</evidence>
<dbReference type="CDD" id="cd00082">
    <property type="entry name" value="HisKA"/>
    <property type="match status" value="1"/>
</dbReference>
<keyword evidence="19" id="KW-0843">Virulence</keyword>
<dbReference type="SUPFAM" id="SSF47384">
    <property type="entry name" value="Homodimeric domain of signal transducing histidine kinase"/>
    <property type="match status" value="1"/>
</dbReference>
<dbReference type="InterPro" id="IPR004358">
    <property type="entry name" value="Sig_transdc_His_kin-like_C"/>
</dbReference>
<dbReference type="EMBL" id="BMMQ01000009">
    <property type="protein sequence ID" value="GGO66503.1"/>
    <property type="molecule type" value="Genomic_DNA"/>
</dbReference>
<keyword evidence="11" id="KW-0418">Kinase</keyword>
<evidence type="ECO:0000256" key="12">
    <source>
        <dbReference type="ARBA" id="ARBA00022801"/>
    </source>
</evidence>
<dbReference type="CDD" id="cd00075">
    <property type="entry name" value="HATPase"/>
    <property type="match status" value="1"/>
</dbReference>
<proteinExistence type="predicted"/>
<evidence type="ECO:0000256" key="19">
    <source>
        <dbReference type="ARBA" id="ARBA00023026"/>
    </source>
</evidence>
<keyword evidence="8" id="KW-0808">Transferase</keyword>
<dbReference type="PRINTS" id="PR00344">
    <property type="entry name" value="BCTRLSENSOR"/>
</dbReference>
<evidence type="ECO:0000256" key="6">
    <source>
        <dbReference type="ARBA" id="ARBA00022475"/>
    </source>
</evidence>
<dbReference type="SMART" id="SM00388">
    <property type="entry name" value="HisKA"/>
    <property type="match status" value="1"/>
</dbReference>
<keyword evidence="23" id="KW-0472">Membrane</keyword>
<keyword evidence="27" id="KW-1185">Reference proteome</keyword>
<keyword evidence="15" id="KW-0904">Protein phosphatase</keyword>
<keyword evidence="17" id="KW-0902">Two-component regulatory system</keyword>
<organism evidence="26 27">
    <name type="scientific">Microbacterium nanhaiense</name>
    <dbReference type="NCBI Taxonomy" id="1301026"/>
    <lineage>
        <taxon>Bacteria</taxon>
        <taxon>Bacillati</taxon>
        <taxon>Actinomycetota</taxon>
        <taxon>Actinomycetes</taxon>
        <taxon>Micrococcales</taxon>
        <taxon>Microbacteriaceae</taxon>
        <taxon>Microbacterium</taxon>
    </lineage>
</organism>
<dbReference type="Pfam" id="PF00512">
    <property type="entry name" value="HisKA"/>
    <property type="match status" value="1"/>
</dbReference>
<feature type="transmembrane region" description="Helical" evidence="23">
    <location>
        <begin position="178"/>
        <end position="199"/>
    </location>
</feature>
<feature type="domain" description="Histidine kinase" evidence="24">
    <location>
        <begin position="259"/>
        <end position="463"/>
    </location>
</feature>
<evidence type="ECO:0000259" key="25">
    <source>
        <dbReference type="PROSITE" id="PS50885"/>
    </source>
</evidence>
<evidence type="ECO:0000313" key="27">
    <source>
        <dbReference type="Proteomes" id="UP000638043"/>
    </source>
</evidence>
<keyword evidence="9 23" id="KW-0812">Transmembrane</keyword>
<feature type="domain" description="HAMP" evidence="25">
    <location>
        <begin position="199"/>
        <end position="251"/>
    </location>
</feature>
<dbReference type="InterPro" id="IPR003594">
    <property type="entry name" value="HATPase_dom"/>
</dbReference>
<protein>
    <recommendedName>
        <fullName evidence="21">Signal transduction histidine-protein kinase/phosphatase MprB</fullName>
        <ecNumber evidence="5">2.7.13.3</ecNumber>
    </recommendedName>
    <alternativeName>
        <fullName evidence="22">Mycobacterial persistence regulator B</fullName>
    </alternativeName>
</protein>
<gene>
    <name evidence="26" type="ORF">GCM10010910_26100</name>
</gene>
<dbReference type="CDD" id="cd06225">
    <property type="entry name" value="HAMP"/>
    <property type="match status" value="1"/>
</dbReference>
<keyword evidence="7" id="KW-0597">Phosphoprotein</keyword>
<keyword evidence="18" id="KW-0346">Stress response</keyword>
<dbReference type="InterPro" id="IPR050980">
    <property type="entry name" value="2C_sensor_his_kinase"/>
</dbReference>
<dbReference type="InterPro" id="IPR036890">
    <property type="entry name" value="HATPase_C_sf"/>
</dbReference>
<evidence type="ECO:0000256" key="15">
    <source>
        <dbReference type="ARBA" id="ARBA00022912"/>
    </source>
</evidence>
<dbReference type="SMART" id="SM00304">
    <property type="entry name" value="HAMP"/>
    <property type="match status" value="1"/>
</dbReference>
<accession>A0ABQ2N5P6</accession>
<evidence type="ECO:0000256" key="2">
    <source>
        <dbReference type="ARBA" id="ARBA00001936"/>
    </source>
</evidence>
<sequence>MPVVSVRVRLVVVITLVAALGLAAVAAAVFVVERATIMHQVEDRLRANLESARFIVEGDEANPLGWGSSREALEDIVRRMSPDDNTGVLGVVDDNIAYLPGVPLDVDLREAPGFVPFAVEAAAGGDPVLGTYADEGVNWRFLAAPVELPNAPDASDVLFIMAYDVHAELSELVEPGRIFVISSIVVIVVIAGVATIVAGRLLRPLRRMRETAERVSAQSLGERLPIEGRDDVSELAATMNAMLDRLDGALDSQRQLLSDVGHELKTPLTIVRGHVELLDPEEPSDVRETQALVVDELDRMSRLVQDLSSTASLHGPTPVQPVPTDAADLIAQVTRKASGIDGADVAAGPIAEVVAPLDAARITQALLQLSQNAVTHGGGRFVIGSHTDAGQLHLWVRDYGPGVADADKQSVFERFTRGAAEKPGSGLGLNIVQVIARAHGGSASVTDAPGGGSIFQISVPLNERPAGGIDPHRR</sequence>
<dbReference type="SMART" id="SM00387">
    <property type="entry name" value="HATPase_c"/>
    <property type="match status" value="1"/>
</dbReference>
<keyword evidence="20" id="KW-0464">Manganese</keyword>
<dbReference type="EC" id="2.7.13.3" evidence="5"/>
<dbReference type="Proteomes" id="UP000638043">
    <property type="component" value="Unassembled WGS sequence"/>
</dbReference>
<evidence type="ECO:0000256" key="7">
    <source>
        <dbReference type="ARBA" id="ARBA00022553"/>
    </source>
</evidence>
<evidence type="ECO:0000256" key="4">
    <source>
        <dbReference type="ARBA" id="ARBA00004651"/>
    </source>
</evidence>
<evidence type="ECO:0000256" key="8">
    <source>
        <dbReference type="ARBA" id="ARBA00022679"/>
    </source>
</evidence>
<dbReference type="PROSITE" id="PS50885">
    <property type="entry name" value="HAMP"/>
    <property type="match status" value="1"/>
</dbReference>
<evidence type="ECO:0000256" key="1">
    <source>
        <dbReference type="ARBA" id="ARBA00000085"/>
    </source>
</evidence>
<evidence type="ECO:0000256" key="17">
    <source>
        <dbReference type="ARBA" id="ARBA00023012"/>
    </source>
</evidence>
<keyword evidence="16 23" id="KW-1133">Transmembrane helix</keyword>
<comment type="subcellular location">
    <subcellularLocation>
        <location evidence="4">Cell membrane</location>
        <topology evidence="4">Multi-pass membrane protein</topology>
    </subcellularLocation>
</comment>
<dbReference type="Gene3D" id="1.10.287.130">
    <property type="match status" value="1"/>
</dbReference>
<reference evidence="27" key="1">
    <citation type="journal article" date="2019" name="Int. J. Syst. Evol. Microbiol.">
        <title>The Global Catalogue of Microorganisms (GCM) 10K type strain sequencing project: providing services to taxonomists for standard genome sequencing and annotation.</title>
        <authorList>
            <consortium name="The Broad Institute Genomics Platform"/>
            <consortium name="The Broad Institute Genome Sequencing Center for Infectious Disease"/>
            <person name="Wu L."/>
            <person name="Ma J."/>
        </authorList>
    </citation>
    <scope>NUCLEOTIDE SEQUENCE [LARGE SCALE GENOMIC DNA]</scope>
    <source>
        <strain evidence="27">CGMCC 4.7181</strain>
    </source>
</reference>
<dbReference type="PANTHER" id="PTHR44936:SF9">
    <property type="entry name" value="SENSOR PROTEIN CREC"/>
    <property type="match status" value="1"/>
</dbReference>
<evidence type="ECO:0000256" key="23">
    <source>
        <dbReference type="SAM" id="Phobius"/>
    </source>
</evidence>
<keyword evidence="13" id="KW-0067">ATP-binding</keyword>
<evidence type="ECO:0000256" key="22">
    <source>
        <dbReference type="ARBA" id="ARBA00041776"/>
    </source>
</evidence>
<dbReference type="Pfam" id="PF00672">
    <property type="entry name" value="HAMP"/>
    <property type="match status" value="1"/>
</dbReference>
<dbReference type="InterPro" id="IPR003661">
    <property type="entry name" value="HisK_dim/P_dom"/>
</dbReference>
<evidence type="ECO:0000256" key="21">
    <source>
        <dbReference type="ARBA" id="ARBA00040454"/>
    </source>
</evidence>
<evidence type="ECO:0000256" key="16">
    <source>
        <dbReference type="ARBA" id="ARBA00022989"/>
    </source>
</evidence>
<dbReference type="Pfam" id="PF02518">
    <property type="entry name" value="HATPase_c"/>
    <property type="match status" value="1"/>
</dbReference>